<dbReference type="InterPro" id="IPR027417">
    <property type="entry name" value="P-loop_NTPase"/>
</dbReference>
<dbReference type="SUPFAM" id="SSF46689">
    <property type="entry name" value="Homeodomain-like"/>
    <property type="match status" value="1"/>
</dbReference>
<feature type="domain" description="NB-ARC" evidence="4">
    <location>
        <begin position="272"/>
        <end position="438"/>
    </location>
</feature>
<dbReference type="Gene3D" id="1.10.10.10">
    <property type="entry name" value="Winged helix-like DNA-binding domain superfamily/Winged helix DNA-binding domain"/>
    <property type="match status" value="1"/>
</dbReference>
<keyword evidence="1" id="KW-0677">Repeat</keyword>
<dbReference type="GO" id="GO:0002758">
    <property type="term" value="P:innate immune response-activating signaling pathway"/>
    <property type="evidence" value="ECO:0007669"/>
    <property type="project" value="UniProtKB-ARBA"/>
</dbReference>
<evidence type="ECO:0000256" key="3">
    <source>
        <dbReference type="SAM" id="MobiDB-lite"/>
    </source>
</evidence>
<dbReference type="GO" id="GO:0042742">
    <property type="term" value="P:defense response to bacterium"/>
    <property type="evidence" value="ECO:0007669"/>
    <property type="project" value="UniProtKB-ARBA"/>
</dbReference>
<dbReference type="Gene3D" id="1.10.8.430">
    <property type="entry name" value="Helical domain of apoptotic protease-activating factors"/>
    <property type="match status" value="1"/>
</dbReference>
<evidence type="ECO:0000259" key="6">
    <source>
        <dbReference type="Pfam" id="PF23598"/>
    </source>
</evidence>
<feature type="region of interest" description="Disordered" evidence="3">
    <location>
        <begin position="77"/>
        <end position="101"/>
    </location>
</feature>
<dbReference type="GO" id="GO:0043531">
    <property type="term" value="F:ADP binding"/>
    <property type="evidence" value="ECO:0007669"/>
    <property type="project" value="InterPro"/>
</dbReference>
<dbReference type="PANTHER" id="PTHR23155:SF943">
    <property type="entry name" value="OS08G0193700 PROTEIN"/>
    <property type="match status" value="1"/>
</dbReference>
<reference evidence="7" key="1">
    <citation type="submission" date="2020-10" db="EMBL/GenBank/DDBJ databases">
        <authorList>
            <person name="Han B."/>
            <person name="Lu T."/>
            <person name="Zhao Q."/>
            <person name="Huang X."/>
            <person name="Zhao Y."/>
        </authorList>
    </citation>
    <scope>NUCLEOTIDE SEQUENCE</scope>
</reference>
<dbReference type="PANTHER" id="PTHR23155">
    <property type="entry name" value="DISEASE RESISTANCE PROTEIN RP"/>
    <property type="match status" value="1"/>
</dbReference>
<dbReference type="EMBL" id="CAJGYO010000010">
    <property type="protein sequence ID" value="CAD6256179.1"/>
    <property type="molecule type" value="Genomic_DNA"/>
</dbReference>
<dbReference type="GO" id="GO:0009626">
    <property type="term" value="P:plant-type hypersensitive response"/>
    <property type="evidence" value="ECO:0007669"/>
    <property type="project" value="UniProtKB-ARBA"/>
</dbReference>
<dbReference type="SUPFAM" id="SSF52058">
    <property type="entry name" value="L domain-like"/>
    <property type="match status" value="1"/>
</dbReference>
<dbReference type="Pfam" id="PF23559">
    <property type="entry name" value="WHD_DRP"/>
    <property type="match status" value="1"/>
</dbReference>
<dbReference type="SUPFAM" id="SSF52540">
    <property type="entry name" value="P-loop containing nucleoside triphosphate hydrolases"/>
    <property type="match status" value="1"/>
</dbReference>
<dbReference type="InterPro" id="IPR009057">
    <property type="entry name" value="Homeodomain-like_sf"/>
</dbReference>
<dbReference type="FunFam" id="1.10.10.10:FF:000322">
    <property type="entry name" value="Probable disease resistance protein At1g63360"/>
    <property type="match status" value="1"/>
</dbReference>
<dbReference type="InterPro" id="IPR044974">
    <property type="entry name" value="Disease_R_plants"/>
</dbReference>
<proteinExistence type="predicted"/>
<dbReference type="InterPro" id="IPR002182">
    <property type="entry name" value="NB-ARC"/>
</dbReference>
<dbReference type="FunFam" id="3.40.50.300:FF:001091">
    <property type="entry name" value="Probable disease resistance protein At1g61300"/>
    <property type="match status" value="1"/>
</dbReference>
<evidence type="ECO:0000259" key="5">
    <source>
        <dbReference type="Pfam" id="PF23559"/>
    </source>
</evidence>
<evidence type="ECO:0000313" key="8">
    <source>
        <dbReference type="Proteomes" id="UP000604825"/>
    </source>
</evidence>
<feature type="compositionally biased region" description="Low complexity" evidence="3">
    <location>
        <begin position="84"/>
        <end position="98"/>
    </location>
</feature>
<dbReference type="OrthoDB" id="635025at2759"/>
<protein>
    <submittedName>
        <fullName evidence="7">Uncharacterized protein</fullName>
    </submittedName>
</protein>
<dbReference type="PRINTS" id="PR00364">
    <property type="entry name" value="DISEASERSIST"/>
</dbReference>
<keyword evidence="2" id="KW-0611">Plant defense</keyword>
<evidence type="ECO:0000256" key="2">
    <source>
        <dbReference type="ARBA" id="ARBA00022821"/>
    </source>
</evidence>
<name>A0A811QA69_9POAL</name>
<dbReference type="Proteomes" id="UP000604825">
    <property type="component" value="Unassembled WGS sequence"/>
</dbReference>
<comment type="caution">
    <text evidence="7">The sequence shown here is derived from an EMBL/GenBank/DDBJ whole genome shotgun (WGS) entry which is preliminary data.</text>
</comment>
<evidence type="ECO:0000259" key="4">
    <source>
        <dbReference type="Pfam" id="PF00931"/>
    </source>
</evidence>
<feature type="domain" description="Disease resistance protein winged helix" evidence="5">
    <location>
        <begin position="541"/>
        <end position="617"/>
    </location>
</feature>
<dbReference type="InterPro" id="IPR036388">
    <property type="entry name" value="WH-like_DNA-bd_sf"/>
</dbReference>
<dbReference type="Pfam" id="PF23598">
    <property type="entry name" value="LRR_14"/>
    <property type="match status" value="1"/>
</dbReference>
<organism evidence="7 8">
    <name type="scientific">Miscanthus lutarioriparius</name>
    <dbReference type="NCBI Taxonomy" id="422564"/>
    <lineage>
        <taxon>Eukaryota</taxon>
        <taxon>Viridiplantae</taxon>
        <taxon>Streptophyta</taxon>
        <taxon>Embryophyta</taxon>
        <taxon>Tracheophyta</taxon>
        <taxon>Spermatophyta</taxon>
        <taxon>Magnoliopsida</taxon>
        <taxon>Liliopsida</taxon>
        <taxon>Poales</taxon>
        <taxon>Poaceae</taxon>
        <taxon>PACMAD clade</taxon>
        <taxon>Panicoideae</taxon>
        <taxon>Andropogonodae</taxon>
        <taxon>Andropogoneae</taxon>
        <taxon>Saccharinae</taxon>
        <taxon>Miscanthus</taxon>
    </lineage>
</organism>
<evidence type="ECO:0000313" key="7">
    <source>
        <dbReference type="EMBL" id="CAD6256179.1"/>
    </source>
</evidence>
<dbReference type="Gene3D" id="3.40.50.300">
    <property type="entry name" value="P-loop containing nucleotide triphosphate hydrolases"/>
    <property type="match status" value="1"/>
</dbReference>
<dbReference type="InterPro" id="IPR055414">
    <property type="entry name" value="LRR_R13L4/SHOC2-like"/>
</dbReference>
<feature type="domain" description="Disease resistance R13L4/SHOC-2-like LRR" evidence="6">
    <location>
        <begin position="665"/>
        <end position="985"/>
    </location>
</feature>
<dbReference type="Gene3D" id="3.80.10.10">
    <property type="entry name" value="Ribonuclease Inhibitor"/>
    <property type="match status" value="1"/>
</dbReference>
<dbReference type="InterPro" id="IPR032675">
    <property type="entry name" value="LRR_dom_sf"/>
</dbReference>
<evidence type="ECO:0000256" key="1">
    <source>
        <dbReference type="ARBA" id="ARBA00022737"/>
    </source>
</evidence>
<keyword evidence="8" id="KW-1185">Reference proteome</keyword>
<dbReference type="Pfam" id="PF00931">
    <property type="entry name" value="NB-ARC"/>
    <property type="match status" value="1"/>
</dbReference>
<dbReference type="InterPro" id="IPR042197">
    <property type="entry name" value="Apaf_helical"/>
</dbReference>
<sequence>MAGNKLRKPYTITNPLQKWTADEHDRFLHTLVLHGRDWKRIEAFVATKTATPRSTSSGLRRWASRCRQCTLVAPAPSREAEKYSPSSHLPPSDSLTSHQRPATWRRPLPYHSLVNSPWHCRAAPPLASHASSASAPTLPLLKGTSTSSAPSFVSQTPAAAAPAGTDELVAEWVRQVRDAAFELEDVADECSFLSVHRRFAKDLVNIKAWLAVSRRLRKARETLSHLSAIKGQYGIHPADAVDPAIVSGTAAALAVSAHFLEKEEIVGFAAHEKQLLEWVVEDAEPRRTLVAVCGMGGVGKTTLVTRVYREAAATSHFDCSAWVAVSGGVTRDDVLWKILKELHLQCDRDDDDYRSLVAAVRRHLGKRRYLIVLDDVWDAHLWDTLLRHAFLDDATGSRVVITTRSRDVAMAAVPERIMTLQPLPWHEAWTLFCNVAFRSWSREREEAASDTDGRRTCPSHLKELASSLLDRCGGLPLAIVSIANLLALKERTVFAWKNVHDSLVWDKSSSDLGIGEAASILNLSIDDLPHHLKRCFLSCSIYTEDFLIKRKILIRDWVAQGFIQEEQHGSAATRTVEDVADDYLDQLVHRSLIQVTETNEFGRAKRCLIHDLIRDLIIQRSRGEGFFQFTKRKITMDCSVRIRHLSVDRCELDCESLPRQVQASLRSFHAFGSEFGALFLSRFRLITVLNLWFVEMNKLPNTVMSLYNLRYLGIRSTLIQELPENLGNLQKLQTLDAKLSMVQRLPDSTAKLKSMRHLILLRRPTADLFGPPFPGKAVGAPKGLENLTSLQTLKYVVADKKMVGSLARLEQIRSLELSGVDASLTSELSSSISRMSCLVRLGLETEPTATEDAVLDLDSITPPPLKLQKLALTGKLARGRLPSWTCSLTSLVQLRLCRCASAQDSFFLLAALPGLVNLSLIDTYHDKVMTFVGGSFPALKRLTLQDLANLSRIEFQQGCLLKLRDLVLDHCTELTEAPVGMKNLNHRLNSEVFGMPTEFADKLKEHSHDSDITNSEVDRRAHLCLRYLRWVGRNK</sequence>
<dbReference type="Gene3D" id="1.10.10.60">
    <property type="entry name" value="Homeodomain-like"/>
    <property type="match status" value="1"/>
</dbReference>
<accession>A0A811QA69</accession>
<dbReference type="AlphaFoldDB" id="A0A811QA69"/>
<dbReference type="InterPro" id="IPR058922">
    <property type="entry name" value="WHD_DRP"/>
</dbReference>
<gene>
    <name evidence="7" type="ORF">NCGR_LOCUS39692</name>
</gene>